<dbReference type="AlphaFoldDB" id="A0A6A5WVQ1"/>
<evidence type="ECO:0000313" key="2">
    <source>
        <dbReference type="EMBL" id="KAF2005840.1"/>
    </source>
</evidence>
<keyword evidence="1" id="KW-1133">Transmembrane helix</keyword>
<keyword evidence="1" id="KW-0472">Membrane</keyword>
<keyword evidence="1" id="KW-0812">Transmembrane</keyword>
<protein>
    <submittedName>
        <fullName evidence="2">Uncharacterized protein</fullName>
    </submittedName>
</protein>
<reference evidence="2" key="1">
    <citation type="journal article" date="2020" name="Stud. Mycol.">
        <title>101 Dothideomycetes genomes: a test case for predicting lifestyles and emergence of pathogens.</title>
        <authorList>
            <person name="Haridas S."/>
            <person name="Albert R."/>
            <person name="Binder M."/>
            <person name="Bloem J."/>
            <person name="Labutti K."/>
            <person name="Salamov A."/>
            <person name="Andreopoulos B."/>
            <person name="Baker S."/>
            <person name="Barry K."/>
            <person name="Bills G."/>
            <person name="Bluhm B."/>
            <person name="Cannon C."/>
            <person name="Castanera R."/>
            <person name="Culley D."/>
            <person name="Daum C."/>
            <person name="Ezra D."/>
            <person name="Gonzalez J."/>
            <person name="Henrissat B."/>
            <person name="Kuo A."/>
            <person name="Liang C."/>
            <person name="Lipzen A."/>
            <person name="Lutzoni F."/>
            <person name="Magnuson J."/>
            <person name="Mondo S."/>
            <person name="Nolan M."/>
            <person name="Ohm R."/>
            <person name="Pangilinan J."/>
            <person name="Park H.-J."/>
            <person name="Ramirez L."/>
            <person name="Alfaro M."/>
            <person name="Sun H."/>
            <person name="Tritt A."/>
            <person name="Yoshinaga Y."/>
            <person name="Zwiers L.-H."/>
            <person name="Turgeon B."/>
            <person name="Goodwin S."/>
            <person name="Spatafora J."/>
            <person name="Crous P."/>
            <person name="Grigoriev I."/>
        </authorList>
    </citation>
    <scope>NUCLEOTIDE SEQUENCE</scope>
    <source>
        <strain evidence="2">CBS 123094</strain>
    </source>
</reference>
<dbReference type="EMBL" id="ML977561">
    <property type="protein sequence ID" value="KAF2005840.1"/>
    <property type="molecule type" value="Genomic_DNA"/>
</dbReference>
<keyword evidence="3" id="KW-1185">Reference proteome</keyword>
<feature type="transmembrane region" description="Helical" evidence="1">
    <location>
        <begin position="87"/>
        <end position="108"/>
    </location>
</feature>
<sequence length="124" mass="14511">MSEISQVRSCTEAILCREEFWRSFWKLGNLEEIGGRAWSVFLDIGEASSTWKRGGRAGKKCMGWGSRRFDTSLELSRDWDAFFMIDWSALFTIYVFFLPVCFCCDRFLSSRSFRSTFRFVVSTD</sequence>
<evidence type="ECO:0000256" key="1">
    <source>
        <dbReference type="SAM" id="Phobius"/>
    </source>
</evidence>
<proteinExistence type="predicted"/>
<dbReference type="Proteomes" id="UP000799779">
    <property type="component" value="Unassembled WGS sequence"/>
</dbReference>
<evidence type="ECO:0000313" key="3">
    <source>
        <dbReference type="Proteomes" id="UP000799779"/>
    </source>
</evidence>
<gene>
    <name evidence="2" type="ORF">P154DRAFT_285989</name>
</gene>
<accession>A0A6A5WVQ1</accession>
<organism evidence="2 3">
    <name type="scientific">Amniculicola lignicola CBS 123094</name>
    <dbReference type="NCBI Taxonomy" id="1392246"/>
    <lineage>
        <taxon>Eukaryota</taxon>
        <taxon>Fungi</taxon>
        <taxon>Dikarya</taxon>
        <taxon>Ascomycota</taxon>
        <taxon>Pezizomycotina</taxon>
        <taxon>Dothideomycetes</taxon>
        <taxon>Pleosporomycetidae</taxon>
        <taxon>Pleosporales</taxon>
        <taxon>Amniculicolaceae</taxon>
        <taxon>Amniculicola</taxon>
    </lineage>
</organism>
<name>A0A6A5WVQ1_9PLEO</name>